<dbReference type="Proteomes" id="UP000322667">
    <property type="component" value="Chromosome D13"/>
</dbReference>
<protein>
    <submittedName>
        <fullName evidence="1">Uncharacterized protein</fullName>
    </submittedName>
</protein>
<name>A0A5D2I065_GOSTO</name>
<evidence type="ECO:0000313" key="1">
    <source>
        <dbReference type="EMBL" id="TYH35752.1"/>
    </source>
</evidence>
<gene>
    <name evidence="1" type="ORF">ES332_D13G215100v1</name>
</gene>
<reference evidence="1 2" key="1">
    <citation type="submission" date="2019-07" db="EMBL/GenBank/DDBJ databases">
        <title>WGS assembly of Gossypium tomentosum.</title>
        <authorList>
            <person name="Chen Z.J."/>
            <person name="Sreedasyam A."/>
            <person name="Ando A."/>
            <person name="Song Q."/>
            <person name="De L."/>
            <person name="Hulse-Kemp A."/>
            <person name="Ding M."/>
            <person name="Ye W."/>
            <person name="Kirkbride R."/>
            <person name="Jenkins J."/>
            <person name="Plott C."/>
            <person name="Lovell J."/>
            <person name="Lin Y.-M."/>
            <person name="Vaughn R."/>
            <person name="Liu B."/>
            <person name="Li W."/>
            <person name="Simpson S."/>
            <person name="Scheffler B."/>
            <person name="Saski C."/>
            <person name="Grover C."/>
            <person name="Hu G."/>
            <person name="Conover J."/>
            <person name="Carlson J."/>
            <person name="Shu S."/>
            <person name="Boston L."/>
            <person name="Williams M."/>
            <person name="Peterson D."/>
            <person name="Mcgee K."/>
            <person name="Jones D."/>
            <person name="Wendel J."/>
            <person name="Stelly D."/>
            <person name="Grimwood J."/>
            <person name="Schmutz J."/>
        </authorList>
    </citation>
    <scope>NUCLEOTIDE SEQUENCE [LARGE SCALE GENOMIC DNA]</scope>
    <source>
        <strain evidence="1">7179.01</strain>
    </source>
</reference>
<organism evidence="1 2">
    <name type="scientific">Gossypium tomentosum</name>
    <name type="common">Hawaiian cotton</name>
    <name type="synonym">Gossypium sandvicense</name>
    <dbReference type="NCBI Taxonomy" id="34277"/>
    <lineage>
        <taxon>Eukaryota</taxon>
        <taxon>Viridiplantae</taxon>
        <taxon>Streptophyta</taxon>
        <taxon>Embryophyta</taxon>
        <taxon>Tracheophyta</taxon>
        <taxon>Spermatophyta</taxon>
        <taxon>Magnoliopsida</taxon>
        <taxon>eudicotyledons</taxon>
        <taxon>Gunneridae</taxon>
        <taxon>Pentapetalae</taxon>
        <taxon>rosids</taxon>
        <taxon>malvids</taxon>
        <taxon>Malvales</taxon>
        <taxon>Malvaceae</taxon>
        <taxon>Malvoideae</taxon>
        <taxon>Gossypium</taxon>
    </lineage>
</organism>
<proteinExistence type="predicted"/>
<keyword evidence="2" id="KW-1185">Reference proteome</keyword>
<accession>A0A5D2I065</accession>
<sequence>MKIDQIPLSFPPNVFPLCWFPKCSFPSAGEIGALYPISFPHFRLSKLYFLFFVPLLQQRQGVRMMGCWI</sequence>
<dbReference type="EMBL" id="CM017635">
    <property type="protein sequence ID" value="TYH35752.1"/>
    <property type="molecule type" value="Genomic_DNA"/>
</dbReference>
<evidence type="ECO:0000313" key="2">
    <source>
        <dbReference type="Proteomes" id="UP000322667"/>
    </source>
</evidence>
<dbReference type="AlphaFoldDB" id="A0A5D2I065"/>